<dbReference type="Pfam" id="PF00534">
    <property type="entry name" value="Glycos_transf_1"/>
    <property type="match status" value="1"/>
</dbReference>
<feature type="domain" description="Glycosyltransferase subfamily 4-like N-terminal" evidence="3">
    <location>
        <begin position="30"/>
        <end position="182"/>
    </location>
</feature>
<organism evidence="4">
    <name type="scientific">candidate division WOR-3 bacterium</name>
    <dbReference type="NCBI Taxonomy" id="2052148"/>
    <lineage>
        <taxon>Bacteria</taxon>
        <taxon>Bacteria division WOR-3</taxon>
    </lineage>
</organism>
<feature type="domain" description="Glycosyl transferase family 1" evidence="2">
    <location>
        <begin position="200"/>
        <end position="368"/>
    </location>
</feature>
<dbReference type="InterPro" id="IPR001296">
    <property type="entry name" value="Glyco_trans_1"/>
</dbReference>
<proteinExistence type="predicted"/>
<reference evidence="4" key="1">
    <citation type="journal article" date="2020" name="mSystems">
        <title>Genome- and Community-Level Interaction Insights into Carbon Utilization and Element Cycling Functions of Hydrothermarchaeota in Hydrothermal Sediment.</title>
        <authorList>
            <person name="Zhou Z."/>
            <person name="Liu Y."/>
            <person name="Xu W."/>
            <person name="Pan J."/>
            <person name="Luo Z.H."/>
            <person name="Li M."/>
        </authorList>
    </citation>
    <scope>NUCLEOTIDE SEQUENCE [LARGE SCALE GENOMIC DNA]</scope>
    <source>
        <strain evidence="4">SpSt-1182</strain>
    </source>
</reference>
<dbReference type="Pfam" id="PF13439">
    <property type="entry name" value="Glyco_transf_4"/>
    <property type="match status" value="1"/>
</dbReference>
<dbReference type="Proteomes" id="UP000885672">
    <property type="component" value="Unassembled WGS sequence"/>
</dbReference>
<evidence type="ECO:0000313" key="4">
    <source>
        <dbReference type="EMBL" id="HDR00236.1"/>
    </source>
</evidence>
<dbReference type="EMBL" id="DSBX01000313">
    <property type="protein sequence ID" value="HDR00236.1"/>
    <property type="molecule type" value="Genomic_DNA"/>
</dbReference>
<evidence type="ECO:0000259" key="3">
    <source>
        <dbReference type="Pfam" id="PF13439"/>
    </source>
</evidence>
<dbReference type="Gene3D" id="3.40.50.2000">
    <property type="entry name" value="Glycogen Phosphorylase B"/>
    <property type="match status" value="2"/>
</dbReference>
<dbReference type="InterPro" id="IPR028098">
    <property type="entry name" value="Glyco_trans_4-like_N"/>
</dbReference>
<gene>
    <name evidence="4" type="ORF">ENN51_08155</name>
</gene>
<protein>
    <submittedName>
        <fullName evidence="4">Glycosyltransferase</fullName>
    </submittedName>
</protein>
<sequence>MESEYTWQVQWVSQLDKIAFIGNYVPRRCGIATFTADICEAVAREAPEITCLVAAMNDTAEGYAYPERVAFEVAQKDLGQYRQLADYLNITHVDLVCVQHEFGIFGGPAGSHLLLALRRLRMPIVTTLHTVLKEPTEQQRQVMMELCRLSTRLVVMSERSAGFLTGVYGIPAEKIDLVHHGIPDMPFVDPNYYKDLFGVEGRRVMLTFGLLSPNKGIEDVIKALPAVTRKFPDVVYLVLGVTHPNVKREKGEEYRIGLQRLSRDLGVGDNVIFHNRFVDIDELCRFIGAADLYVTPYLNPAQAVSGTLAYSLGTGKAVISTPYWYAEELLDDGRGMVVPFRDPDALARAITGLFANEAERHTMRKRAYAFGRQMIWKEVARGYLGVFQRAARERQYAPAVSGPAVEPETPDLPLPELNYNHLLTLTDDTGVIQHARNTIPNLEEGYTIDDNSRALIIALRAWQAEHDIAILLRLVTRCLAFIDFAFNRENGRFRNFLGYDRRWLEEVGSEDSHGRTLWGLGTAINARSQDGAMAHAVNLFDLALPVVKSFTSPRAWAYTLLGLSSYVKHFPGARTARRYRKLIARRLFELYQSSAAPDWPWFEQSLAYANARLSQALIQAGDELADEEMVRSGLRSLEWLMEIQTAPAGHFMPVPNTGWKRSGPRPRFDQQPIEA</sequence>
<accession>A0A7V0XG26</accession>
<dbReference type="PANTHER" id="PTHR12526">
    <property type="entry name" value="GLYCOSYLTRANSFERASE"/>
    <property type="match status" value="1"/>
</dbReference>
<comment type="caution">
    <text evidence="4">The sequence shown here is derived from an EMBL/GenBank/DDBJ whole genome shotgun (WGS) entry which is preliminary data.</text>
</comment>
<dbReference type="CDD" id="cd03822">
    <property type="entry name" value="GT4_mannosyltransferase-like"/>
    <property type="match status" value="1"/>
</dbReference>
<dbReference type="PANTHER" id="PTHR12526:SF572">
    <property type="entry name" value="BLL5144 PROTEIN"/>
    <property type="match status" value="1"/>
</dbReference>
<dbReference type="GO" id="GO:0016757">
    <property type="term" value="F:glycosyltransferase activity"/>
    <property type="evidence" value="ECO:0007669"/>
    <property type="project" value="InterPro"/>
</dbReference>
<evidence type="ECO:0000259" key="2">
    <source>
        <dbReference type="Pfam" id="PF00534"/>
    </source>
</evidence>
<dbReference type="SUPFAM" id="SSF53756">
    <property type="entry name" value="UDP-Glycosyltransferase/glycogen phosphorylase"/>
    <property type="match status" value="1"/>
</dbReference>
<dbReference type="AlphaFoldDB" id="A0A7V0XG26"/>
<feature type="region of interest" description="Disordered" evidence="1">
    <location>
        <begin position="654"/>
        <end position="675"/>
    </location>
</feature>
<name>A0A7V0XG26_UNCW3</name>
<feature type="non-terminal residue" evidence="4">
    <location>
        <position position="675"/>
    </location>
</feature>
<evidence type="ECO:0000256" key="1">
    <source>
        <dbReference type="SAM" id="MobiDB-lite"/>
    </source>
</evidence>